<dbReference type="CTD" id="54495"/>
<dbReference type="Pfam" id="PF00085">
    <property type="entry name" value="Thioredoxin"/>
    <property type="match status" value="1"/>
</dbReference>
<protein>
    <recommendedName>
        <fullName evidence="8">Thioredoxin domain-containing protein</fullName>
    </recommendedName>
</protein>
<dbReference type="Proteomes" id="UP000887568">
    <property type="component" value="Unplaced"/>
</dbReference>
<comment type="function">
    <text evidence="5">Probable disulfide isomerase, which participates in the folding of proteins containing disulfide bonds. May act as a dithiol oxidase. Acts as a regulator of endoplasmic reticulum-mitochondria contact sites via its ability to regulate redox signals.</text>
</comment>
<evidence type="ECO:0000259" key="8">
    <source>
        <dbReference type="PROSITE" id="PS51352"/>
    </source>
</evidence>
<feature type="transmembrane region" description="Helical" evidence="7">
    <location>
        <begin position="422"/>
        <end position="443"/>
    </location>
</feature>
<feature type="domain" description="Thioredoxin" evidence="8">
    <location>
        <begin position="52"/>
        <end position="164"/>
    </location>
</feature>
<evidence type="ECO:0000256" key="2">
    <source>
        <dbReference type="ARBA" id="ARBA00022692"/>
    </source>
</evidence>
<proteinExistence type="predicted"/>
<dbReference type="PANTHER" id="PTHR46426">
    <property type="entry name" value="PROTEIN DISULFIDE-ISOMERASE TMX3"/>
    <property type="match status" value="1"/>
</dbReference>
<dbReference type="PRINTS" id="PR00421">
    <property type="entry name" value="THIOREDOXIN"/>
</dbReference>
<dbReference type="InterPro" id="IPR052250">
    <property type="entry name" value="PDI_TMX3"/>
</dbReference>
<evidence type="ECO:0000313" key="10">
    <source>
        <dbReference type="Proteomes" id="UP000887568"/>
    </source>
</evidence>
<dbReference type="InterPro" id="IPR013766">
    <property type="entry name" value="Thioredoxin_domain"/>
</dbReference>
<evidence type="ECO:0000256" key="3">
    <source>
        <dbReference type="ARBA" id="ARBA00022989"/>
    </source>
</evidence>
<keyword evidence="4 7" id="KW-0472">Membrane</keyword>
<feature type="compositionally biased region" description="Acidic residues" evidence="6">
    <location>
        <begin position="447"/>
        <end position="472"/>
    </location>
</feature>
<keyword evidence="3 7" id="KW-1133">Transmembrane helix</keyword>
<dbReference type="PROSITE" id="PS51352">
    <property type="entry name" value="THIOREDOXIN_2"/>
    <property type="match status" value="1"/>
</dbReference>
<name>A0A914B0X4_PATMI</name>
<dbReference type="OrthoDB" id="74910at2759"/>
<evidence type="ECO:0000256" key="5">
    <source>
        <dbReference type="ARBA" id="ARBA00045246"/>
    </source>
</evidence>
<evidence type="ECO:0000256" key="4">
    <source>
        <dbReference type="ARBA" id="ARBA00023136"/>
    </source>
</evidence>
<dbReference type="GeneID" id="119738594"/>
<dbReference type="Gene3D" id="3.40.30.10">
    <property type="entry name" value="Glutaredoxin"/>
    <property type="match status" value="2"/>
</dbReference>
<dbReference type="Pfam" id="PF13848">
    <property type="entry name" value="Thioredoxin_6"/>
    <property type="match status" value="1"/>
</dbReference>
<keyword evidence="10" id="KW-1185">Reference proteome</keyword>
<dbReference type="AlphaFoldDB" id="A0A914B0X4"/>
<dbReference type="InterPro" id="IPR036249">
    <property type="entry name" value="Thioredoxin-like_sf"/>
</dbReference>
<organism evidence="9 10">
    <name type="scientific">Patiria miniata</name>
    <name type="common">Bat star</name>
    <name type="synonym">Asterina miniata</name>
    <dbReference type="NCBI Taxonomy" id="46514"/>
    <lineage>
        <taxon>Eukaryota</taxon>
        <taxon>Metazoa</taxon>
        <taxon>Echinodermata</taxon>
        <taxon>Eleutherozoa</taxon>
        <taxon>Asterozoa</taxon>
        <taxon>Asteroidea</taxon>
        <taxon>Valvatacea</taxon>
        <taxon>Valvatida</taxon>
        <taxon>Asterinidae</taxon>
        <taxon>Patiria</taxon>
    </lineage>
</organism>
<dbReference type="InterPro" id="IPR017937">
    <property type="entry name" value="Thioredoxin_CS"/>
</dbReference>
<dbReference type="EnsemblMetazoa" id="XM_038213501.1">
    <property type="protein sequence ID" value="XP_038069429.1"/>
    <property type="gene ID" value="LOC119738594"/>
</dbReference>
<comment type="subcellular location">
    <subcellularLocation>
        <location evidence="1">Endoplasmic reticulum membrane</location>
        <topology evidence="1">Single-pass membrane protein</topology>
    </subcellularLocation>
</comment>
<evidence type="ECO:0000256" key="1">
    <source>
        <dbReference type="ARBA" id="ARBA00004389"/>
    </source>
</evidence>
<feature type="region of interest" description="Disordered" evidence="6">
    <location>
        <begin position="447"/>
        <end position="488"/>
    </location>
</feature>
<evidence type="ECO:0000256" key="6">
    <source>
        <dbReference type="SAM" id="MobiDB-lite"/>
    </source>
</evidence>
<dbReference type="GO" id="GO:0005789">
    <property type="term" value="C:endoplasmic reticulum membrane"/>
    <property type="evidence" value="ECO:0007669"/>
    <property type="project" value="UniProtKB-SubCell"/>
</dbReference>
<feature type="transmembrane region" description="Helical" evidence="7">
    <location>
        <begin position="38"/>
        <end position="61"/>
    </location>
</feature>
<dbReference type="RefSeq" id="XP_038069429.1">
    <property type="nucleotide sequence ID" value="XM_038213501.1"/>
</dbReference>
<dbReference type="PROSITE" id="PS00194">
    <property type="entry name" value="THIOREDOXIN_1"/>
    <property type="match status" value="1"/>
</dbReference>
<evidence type="ECO:0000313" key="9">
    <source>
        <dbReference type="EnsemblMetazoa" id="XP_038069429.1"/>
    </source>
</evidence>
<dbReference type="OMA" id="GIEMRNM"/>
<reference evidence="9" key="1">
    <citation type="submission" date="2022-11" db="UniProtKB">
        <authorList>
            <consortium name="EnsemblMetazoa"/>
        </authorList>
    </citation>
    <scope>IDENTIFICATION</scope>
</reference>
<keyword evidence="2 7" id="KW-0812">Transmembrane</keyword>
<sequence length="488" mass="56076">MHIRAIYLFSSHTKLFSRPAKEICGIYFLVECCETMDFLGVLWLCLSGFLALAVGVGANVIELDDRFLQAKDQGHWLVEFYAPWCGHCQKLAPVWGDVGSKMSRSNPHIKVAKLDGTRYSSVMDKFEVRGFPTIKYISGEKVYTHRGGRTTQDIMDFALKAHGPAVRKMTKATEFNKALKDRKVFFLLVTDQENQESELAKLFSTVAENKILESYYFQGPNKVLPADQRLEDKDLPALMVFKDKKRYKYEVPEDGITEESITKWVMDERFQSFPLIENNNINLLAQLDKFLMLALVNPSVDNHKKHPHYLMKDTVRRFSLEQRDTYHEKFQFGFMETPDIANDITLSRLELPSILVVDPKSYLYYLYENPIEVTEESLAEFLDGVVLGTVEAHGGNSWYRKIYRVIYEVVQSLVSLWMANPILTTGLLVVPSFLVIFICYSIWSADPYDEDNLPPDSEDEDEEEKDGPEIDEEKITELDDGSGHIKSE</sequence>
<accession>A0A914B0X4</accession>
<dbReference type="PANTHER" id="PTHR46426:SF1">
    <property type="entry name" value="PROTEIN DISULFIDE-ISOMERASE TMX3"/>
    <property type="match status" value="1"/>
</dbReference>
<dbReference type="SUPFAM" id="SSF52833">
    <property type="entry name" value="Thioredoxin-like"/>
    <property type="match status" value="2"/>
</dbReference>
<feature type="compositionally biased region" description="Basic and acidic residues" evidence="6">
    <location>
        <begin position="473"/>
        <end position="488"/>
    </location>
</feature>
<evidence type="ECO:0000256" key="7">
    <source>
        <dbReference type="SAM" id="Phobius"/>
    </source>
</evidence>